<dbReference type="InterPro" id="IPR029044">
    <property type="entry name" value="Nucleotide-diphossugar_trans"/>
</dbReference>
<feature type="compositionally biased region" description="Pro residues" evidence="1">
    <location>
        <begin position="226"/>
        <end position="235"/>
    </location>
</feature>
<feature type="region of interest" description="Disordered" evidence="1">
    <location>
        <begin position="217"/>
        <end position="247"/>
    </location>
</feature>
<protein>
    <recommendedName>
        <fullName evidence="2">Glycosyltransferase 2-like domain-containing protein</fullName>
    </recommendedName>
</protein>
<reference evidence="3" key="1">
    <citation type="submission" date="2020-02" db="EMBL/GenBank/DDBJ databases">
        <authorList>
            <person name="Meier V. D."/>
        </authorList>
    </citation>
    <scope>NUCLEOTIDE SEQUENCE</scope>
    <source>
        <strain evidence="3">AVDCRST_MAG07</strain>
    </source>
</reference>
<feature type="domain" description="Glycosyltransferase 2-like" evidence="2">
    <location>
        <begin position="6"/>
        <end position="111"/>
    </location>
</feature>
<dbReference type="InterPro" id="IPR001173">
    <property type="entry name" value="Glyco_trans_2-like"/>
</dbReference>
<name>A0A6J4LT76_9ACTN</name>
<dbReference type="SUPFAM" id="SSF53448">
    <property type="entry name" value="Nucleotide-diphospho-sugar transferases"/>
    <property type="match status" value="1"/>
</dbReference>
<feature type="compositionally biased region" description="Low complexity" evidence="1">
    <location>
        <begin position="236"/>
        <end position="247"/>
    </location>
</feature>
<dbReference type="Gene3D" id="3.90.550.10">
    <property type="entry name" value="Spore Coat Polysaccharide Biosynthesis Protein SpsA, Chain A"/>
    <property type="match status" value="1"/>
</dbReference>
<organism evidence="3">
    <name type="scientific">uncultured Frankineae bacterium</name>
    <dbReference type="NCBI Taxonomy" id="437475"/>
    <lineage>
        <taxon>Bacteria</taxon>
        <taxon>Bacillati</taxon>
        <taxon>Actinomycetota</taxon>
        <taxon>Actinomycetes</taxon>
        <taxon>Frankiales</taxon>
        <taxon>environmental samples</taxon>
    </lineage>
</organism>
<proteinExistence type="predicted"/>
<evidence type="ECO:0000259" key="2">
    <source>
        <dbReference type="Pfam" id="PF00535"/>
    </source>
</evidence>
<dbReference type="Pfam" id="PF00535">
    <property type="entry name" value="Glycos_transf_2"/>
    <property type="match status" value="1"/>
</dbReference>
<accession>A0A6J4LT76</accession>
<dbReference type="EMBL" id="CADCUB010000116">
    <property type="protein sequence ID" value="CAA9341008.1"/>
    <property type="molecule type" value="Genomic_DNA"/>
</dbReference>
<dbReference type="PANTHER" id="PTHR43646:SF3">
    <property type="entry name" value="SLR1566 PROTEIN"/>
    <property type="match status" value="1"/>
</dbReference>
<evidence type="ECO:0000256" key="1">
    <source>
        <dbReference type="SAM" id="MobiDB-lite"/>
    </source>
</evidence>
<evidence type="ECO:0000313" key="3">
    <source>
        <dbReference type="EMBL" id="CAA9341008.1"/>
    </source>
</evidence>
<feature type="region of interest" description="Disordered" evidence="1">
    <location>
        <begin position="285"/>
        <end position="304"/>
    </location>
</feature>
<gene>
    <name evidence="3" type="ORF">AVDCRST_MAG07-2370</name>
</gene>
<dbReference type="PANTHER" id="PTHR43646">
    <property type="entry name" value="GLYCOSYLTRANSFERASE"/>
    <property type="match status" value="1"/>
</dbReference>
<dbReference type="AlphaFoldDB" id="A0A6J4LT76"/>
<sequence>MSVPVSVVVPAHDEGPLVDRVLAGLLTGAAGGELEVVVVANGCSDDTAERARAVADRSAPAVQVVELPEPSKVAALSAGLARATGEVVAVVDADVVLDWPTLRALTDLLRRTAEPRVGAPSLAVDTTGCSWPVRSYYRVWTQLPYVRSGMVGSGVFALNAAGRARLGELPAVLNDDAWVRRSFAPDERITGPGSFTVFAARSVGALVRRRARVDLGNRDLDRMSAPPAPGQPPSAQPASAHRPAPGNGLRAVVASARRREVATSDAVVFLALSLAARALGAWRRRRGSAGQWSQDRTTRGAASG</sequence>